<dbReference type="OrthoDB" id="128536at2759"/>
<dbReference type="RefSeq" id="XP_035323249.1">
    <property type="nucleotide sequence ID" value="XM_035467237.1"/>
</dbReference>
<dbReference type="GO" id="GO:0046872">
    <property type="term" value="F:metal ion binding"/>
    <property type="evidence" value="ECO:0007669"/>
    <property type="project" value="UniProtKB-KW"/>
</dbReference>
<dbReference type="EMBL" id="JAANYQ010000004">
    <property type="protein sequence ID" value="KAF4124597.1"/>
    <property type="molecule type" value="Genomic_DNA"/>
</dbReference>
<name>A0A9P4YZF6_9HYPO</name>
<feature type="compositionally biased region" description="Low complexity" evidence="5">
    <location>
        <begin position="45"/>
        <end position="60"/>
    </location>
</feature>
<protein>
    <submittedName>
        <fullName evidence="6">Ribonuclease P protein subunit RPR2</fullName>
    </submittedName>
</protein>
<feature type="region of interest" description="Disordered" evidence="5">
    <location>
        <begin position="37"/>
        <end position="90"/>
    </location>
</feature>
<evidence type="ECO:0000256" key="3">
    <source>
        <dbReference type="ARBA" id="ARBA00022833"/>
    </source>
</evidence>
<evidence type="ECO:0000256" key="1">
    <source>
        <dbReference type="ARBA" id="ARBA00022694"/>
    </source>
</evidence>
<keyword evidence="3" id="KW-0862">Zinc</keyword>
<dbReference type="Gene3D" id="6.20.50.20">
    <property type="match status" value="1"/>
</dbReference>
<dbReference type="Pfam" id="PF04032">
    <property type="entry name" value="Rpr2"/>
    <property type="match status" value="1"/>
</dbReference>
<dbReference type="AlphaFoldDB" id="A0A9P4YZF6"/>
<keyword evidence="1" id="KW-0819">tRNA processing</keyword>
<dbReference type="InterPro" id="IPR007175">
    <property type="entry name" value="Rpr2/Snm1/Rpp21"/>
</dbReference>
<dbReference type="PANTHER" id="PTHR14742:SF0">
    <property type="entry name" value="RIBONUCLEASE P PROTEIN SUBUNIT P21"/>
    <property type="match status" value="1"/>
</dbReference>
<comment type="caution">
    <text evidence="6">The sequence shown here is derived from an EMBL/GenBank/DDBJ whole genome shotgun (WGS) entry which is preliminary data.</text>
</comment>
<dbReference type="PANTHER" id="PTHR14742">
    <property type="entry name" value="RIBONUCLEASE P SUBUNIT P21"/>
    <property type="match status" value="1"/>
</dbReference>
<keyword evidence="2" id="KW-0479">Metal-binding</keyword>
<dbReference type="GeneID" id="55971491"/>
<accession>A0A9P4YZF6</accession>
<proteinExistence type="inferred from homology"/>
<evidence type="ECO:0000256" key="4">
    <source>
        <dbReference type="ARBA" id="ARBA00038402"/>
    </source>
</evidence>
<reference evidence="6" key="1">
    <citation type="submission" date="2020-03" db="EMBL/GenBank/DDBJ databases">
        <title>Site-based positive gene gene selection in Geosmithia morbida across the United States reveals a broad range of putative effectors and factors for local host and environmental adapation.</title>
        <authorList>
            <person name="Onufrak A."/>
            <person name="Murdoch R.W."/>
            <person name="Gazis R."/>
            <person name="Huff M."/>
            <person name="Staton M."/>
            <person name="Klingeman W."/>
            <person name="Hadziabdic D."/>
        </authorList>
    </citation>
    <scope>NUCLEOTIDE SEQUENCE</scope>
    <source>
        <strain evidence="6">1262</strain>
    </source>
</reference>
<dbReference type="GO" id="GO:0008033">
    <property type="term" value="P:tRNA processing"/>
    <property type="evidence" value="ECO:0007669"/>
    <property type="project" value="UniProtKB-KW"/>
</dbReference>
<comment type="similarity">
    <text evidence="4">Belongs to the eukaryotic/archaeal RNase P protein component 4 family.</text>
</comment>
<evidence type="ECO:0000313" key="6">
    <source>
        <dbReference type="EMBL" id="KAF4124597.1"/>
    </source>
</evidence>
<dbReference type="GO" id="GO:0005655">
    <property type="term" value="C:nucleolar ribonuclease P complex"/>
    <property type="evidence" value="ECO:0007669"/>
    <property type="project" value="TreeGrafter"/>
</dbReference>
<keyword evidence="7" id="KW-1185">Reference proteome</keyword>
<evidence type="ECO:0000256" key="5">
    <source>
        <dbReference type="SAM" id="MobiDB-lite"/>
    </source>
</evidence>
<organism evidence="6 7">
    <name type="scientific">Geosmithia morbida</name>
    <dbReference type="NCBI Taxonomy" id="1094350"/>
    <lineage>
        <taxon>Eukaryota</taxon>
        <taxon>Fungi</taxon>
        <taxon>Dikarya</taxon>
        <taxon>Ascomycota</taxon>
        <taxon>Pezizomycotina</taxon>
        <taxon>Sordariomycetes</taxon>
        <taxon>Hypocreomycetidae</taxon>
        <taxon>Hypocreales</taxon>
        <taxon>Bionectriaceae</taxon>
        <taxon>Geosmithia</taxon>
    </lineage>
</organism>
<evidence type="ECO:0000256" key="2">
    <source>
        <dbReference type="ARBA" id="ARBA00022723"/>
    </source>
</evidence>
<feature type="region of interest" description="Disordered" evidence="5">
    <location>
        <begin position="155"/>
        <end position="200"/>
    </location>
</feature>
<dbReference type="Proteomes" id="UP000749293">
    <property type="component" value="Unassembled WGS sequence"/>
</dbReference>
<sequence length="200" mass="21539">MAKKTAQPSVVNRHVYARASYLYQAANYLAQAAITTTTPRDRQQQDGQLSSPGSSPPAGSRTATVSSGAGRRAARNLSRRMTSDIRSISLKAQVRHSPAMKSTMCRSCDSLLVEGQTSRTTVENASRGGRKPWADVLTVRCLVCGQVRRYPVGGRTQQGRHLPEAQETQEGATVDDLGADMSPNHPGNLDIAPSSMSRQT</sequence>
<gene>
    <name evidence="6" type="ORF">GMORB2_5263</name>
</gene>
<evidence type="ECO:0000313" key="7">
    <source>
        <dbReference type="Proteomes" id="UP000749293"/>
    </source>
</evidence>